<dbReference type="AlphaFoldDB" id="A0A9R0JXR1"/>
<dbReference type="Proteomes" id="UP000813463">
    <property type="component" value="Chromosome 5"/>
</dbReference>
<dbReference type="InterPro" id="IPR025886">
    <property type="entry name" value="PP2-like"/>
</dbReference>
<name>A0A9R0JXR1_SPIOL</name>
<dbReference type="Pfam" id="PF14299">
    <property type="entry name" value="PP2"/>
    <property type="match status" value="1"/>
</dbReference>
<proteinExistence type="predicted"/>
<evidence type="ECO:0000313" key="1">
    <source>
        <dbReference type="Proteomes" id="UP000813463"/>
    </source>
</evidence>
<dbReference type="PANTHER" id="PTHR32278">
    <property type="entry name" value="F-BOX DOMAIN-CONTAINING PROTEIN"/>
    <property type="match status" value="1"/>
</dbReference>
<gene>
    <name evidence="2" type="primary">LOC110790494</name>
</gene>
<keyword evidence="1" id="KW-1185">Reference proteome</keyword>
<protein>
    <submittedName>
        <fullName evidence="2">F-box protein PP2-B12 isoform X2</fullName>
    </submittedName>
</protein>
<evidence type="ECO:0000313" key="2">
    <source>
        <dbReference type="RefSeq" id="XP_021850975.1"/>
    </source>
</evidence>
<sequence>MLGARALKIAWEGTPQRCNWKYVPESRFLEIVEPQTDYDVCCLEIKGRIHTKLLSPDTTYGVYFVYKTDNEHAYRFEHVPFIVSLTEVDEEDLSKNDYFRMLSVKKFYLKTSSGLHRKWEELPDEREDGWMEIEMGMYKVGSLVKGTDQRVILELTLKEVQCIGWKSGLIVQGIELLSLLD</sequence>
<dbReference type="GeneID" id="110790494"/>
<dbReference type="RefSeq" id="XP_021850975.1">
    <property type="nucleotide sequence ID" value="XM_021995283.2"/>
</dbReference>
<reference evidence="2" key="2">
    <citation type="submission" date="2025-08" db="UniProtKB">
        <authorList>
            <consortium name="RefSeq"/>
        </authorList>
    </citation>
    <scope>IDENTIFICATION</scope>
    <source>
        <tissue evidence="2">Leaf</tissue>
    </source>
</reference>
<dbReference type="PANTHER" id="PTHR32278:SF111">
    <property type="entry name" value="F-BOX PROTEIN PP2-B12-RELATED"/>
    <property type="match status" value="1"/>
</dbReference>
<accession>A0A9R0JXR1</accession>
<reference evidence="1" key="1">
    <citation type="journal article" date="2021" name="Nat. Commun.">
        <title>Genomic analyses provide insights into spinach domestication and the genetic basis of agronomic traits.</title>
        <authorList>
            <person name="Cai X."/>
            <person name="Sun X."/>
            <person name="Xu C."/>
            <person name="Sun H."/>
            <person name="Wang X."/>
            <person name="Ge C."/>
            <person name="Zhang Z."/>
            <person name="Wang Q."/>
            <person name="Fei Z."/>
            <person name="Jiao C."/>
            <person name="Wang Q."/>
        </authorList>
    </citation>
    <scope>NUCLEOTIDE SEQUENCE [LARGE SCALE GENOMIC DNA]</scope>
    <source>
        <strain evidence="1">cv. Varoflay</strain>
    </source>
</reference>
<organism evidence="1 2">
    <name type="scientific">Spinacia oleracea</name>
    <name type="common">Spinach</name>
    <dbReference type="NCBI Taxonomy" id="3562"/>
    <lineage>
        <taxon>Eukaryota</taxon>
        <taxon>Viridiplantae</taxon>
        <taxon>Streptophyta</taxon>
        <taxon>Embryophyta</taxon>
        <taxon>Tracheophyta</taxon>
        <taxon>Spermatophyta</taxon>
        <taxon>Magnoliopsida</taxon>
        <taxon>eudicotyledons</taxon>
        <taxon>Gunneridae</taxon>
        <taxon>Pentapetalae</taxon>
        <taxon>Caryophyllales</taxon>
        <taxon>Chenopodiaceae</taxon>
        <taxon>Chenopodioideae</taxon>
        <taxon>Anserineae</taxon>
        <taxon>Spinacia</taxon>
    </lineage>
</organism>